<dbReference type="InterPro" id="IPR005144">
    <property type="entry name" value="ATP-cone_dom"/>
</dbReference>
<gene>
    <name evidence="7 9" type="primary">nrdR</name>
    <name evidence="9" type="ORF">KC660_00905</name>
</gene>
<evidence type="ECO:0000259" key="8">
    <source>
        <dbReference type="PROSITE" id="PS51161"/>
    </source>
</evidence>
<keyword evidence="3 7" id="KW-0067">ATP-binding</keyword>
<reference evidence="9" key="1">
    <citation type="submission" date="2020-04" db="EMBL/GenBank/DDBJ databases">
        <authorList>
            <person name="Zhang T."/>
        </authorList>
    </citation>
    <scope>NUCLEOTIDE SEQUENCE</scope>
    <source>
        <strain evidence="9">HKST-UBA10</strain>
    </source>
</reference>
<dbReference type="PANTHER" id="PTHR30455">
    <property type="entry name" value="TRANSCRIPTIONAL REPRESSOR NRDR"/>
    <property type="match status" value="1"/>
</dbReference>
<dbReference type="Pfam" id="PF03477">
    <property type="entry name" value="ATP-cone"/>
    <property type="match status" value="1"/>
</dbReference>
<evidence type="ECO:0000313" key="10">
    <source>
        <dbReference type="Proteomes" id="UP000782843"/>
    </source>
</evidence>
<evidence type="ECO:0000256" key="4">
    <source>
        <dbReference type="ARBA" id="ARBA00023015"/>
    </source>
</evidence>
<organism evidence="9 10">
    <name type="scientific">Candidatus Dojkabacteria bacterium</name>
    <dbReference type="NCBI Taxonomy" id="2099670"/>
    <lineage>
        <taxon>Bacteria</taxon>
        <taxon>Candidatus Dojkabacteria</taxon>
    </lineage>
</organism>
<keyword evidence="6 7" id="KW-0804">Transcription</keyword>
<dbReference type="GO" id="GO:0003677">
    <property type="term" value="F:DNA binding"/>
    <property type="evidence" value="ECO:0007669"/>
    <property type="project" value="UniProtKB-KW"/>
</dbReference>
<dbReference type="EMBL" id="JAGQLG010000029">
    <property type="protein sequence ID" value="MCA9381949.1"/>
    <property type="molecule type" value="Genomic_DNA"/>
</dbReference>
<dbReference type="GO" id="GO:0008270">
    <property type="term" value="F:zinc ion binding"/>
    <property type="evidence" value="ECO:0007669"/>
    <property type="project" value="UniProtKB-UniRule"/>
</dbReference>
<evidence type="ECO:0000256" key="2">
    <source>
        <dbReference type="ARBA" id="ARBA00022741"/>
    </source>
</evidence>
<reference evidence="9" key="2">
    <citation type="journal article" date="2021" name="Microbiome">
        <title>Successional dynamics and alternative stable states in a saline activated sludge microbial community over 9 years.</title>
        <authorList>
            <person name="Wang Y."/>
            <person name="Ye J."/>
            <person name="Ju F."/>
            <person name="Liu L."/>
            <person name="Boyd J.A."/>
            <person name="Deng Y."/>
            <person name="Parks D.H."/>
            <person name="Jiang X."/>
            <person name="Yin X."/>
            <person name="Woodcroft B.J."/>
            <person name="Tyson G.W."/>
            <person name="Hugenholtz P."/>
            <person name="Polz M.F."/>
            <person name="Zhang T."/>
        </authorList>
    </citation>
    <scope>NUCLEOTIDE SEQUENCE</scope>
    <source>
        <strain evidence="9">HKST-UBA10</strain>
    </source>
</reference>
<evidence type="ECO:0000256" key="3">
    <source>
        <dbReference type="ARBA" id="ARBA00022840"/>
    </source>
</evidence>
<dbReference type="NCBIfam" id="TIGR00244">
    <property type="entry name" value="transcriptional regulator NrdR"/>
    <property type="match status" value="1"/>
</dbReference>
<keyword evidence="7" id="KW-0862">Zinc</keyword>
<comment type="similarity">
    <text evidence="7">Belongs to the NrdR family.</text>
</comment>
<keyword evidence="7" id="KW-0863">Zinc-finger</keyword>
<name>A0A955L304_9BACT</name>
<dbReference type="AlphaFoldDB" id="A0A955L304"/>
<protein>
    <recommendedName>
        <fullName evidence="7">Transcriptional repressor NrdR</fullName>
    </recommendedName>
</protein>
<comment type="cofactor">
    <cofactor evidence="7">
        <name>Zn(2+)</name>
        <dbReference type="ChEBI" id="CHEBI:29105"/>
    </cofactor>
    <text evidence="7">Binds 1 zinc ion.</text>
</comment>
<dbReference type="GO" id="GO:0005524">
    <property type="term" value="F:ATP binding"/>
    <property type="evidence" value="ECO:0007669"/>
    <property type="project" value="UniProtKB-UniRule"/>
</dbReference>
<comment type="caution">
    <text evidence="9">The sequence shown here is derived from an EMBL/GenBank/DDBJ whole genome shotgun (WGS) entry which is preliminary data.</text>
</comment>
<evidence type="ECO:0000256" key="5">
    <source>
        <dbReference type="ARBA" id="ARBA00023125"/>
    </source>
</evidence>
<sequence length="153" mass="17557">MLCPYCGHSYSKVIDKRDNGDTCLTRRRRECAKCQKRFTTYETVASVELVVVKRDGSKETFDKNKLKKGISKSVAKRPITEEQVDKIANQIESSLLKRKGYEVKSSEIGKMVLTKLKALDTIAYIRFASVYKDFEELKDFEVEMEKITAHSTS</sequence>
<keyword evidence="1 7" id="KW-0678">Repressor</keyword>
<dbReference type="Proteomes" id="UP000782843">
    <property type="component" value="Unassembled WGS sequence"/>
</dbReference>
<feature type="zinc finger region" evidence="7">
    <location>
        <begin position="3"/>
        <end position="34"/>
    </location>
</feature>
<dbReference type="InterPro" id="IPR003796">
    <property type="entry name" value="RNR_NrdR-like"/>
</dbReference>
<keyword evidence="2 7" id="KW-0547">Nucleotide-binding</keyword>
<feature type="domain" description="ATP-cone" evidence="8">
    <location>
        <begin position="49"/>
        <end position="139"/>
    </location>
</feature>
<comment type="function">
    <text evidence="7">Negatively regulates transcription of bacterial ribonucleotide reductase nrd genes and operons by binding to NrdR-boxes.</text>
</comment>
<dbReference type="InterPro" id="IPR055173">
    <property type="entry name" value="NrdR-like_N"/>
</dbReference>
<evidence type="ECO:0000256" key="7">
    <source>
        <dbReference type="HAMAP-Rule" id="MF_00440"/>
    </source>
</evidence>
<dbReference type="Pfam" id="PF22811">
    <property type="entry name" value="Zn_ribbon_NrdR"/>
    <property type="match status" value="1"/>
</dbReference>
<keyword evidence="5 7" id="KW-0238">DNA-binding</keyword>
<dbReference type="HAMAP" id="MF_00440">
    <property type="entry name" value="NrdR"/>
    <property type="match status" value="1"/>
</dbReference>
<evidence type="ECO:0000256" key="6">
    <source>
        <dbReference type="ARBA" id="ARBA00023163"/>
    </source>
</evidence>
<keyword evidence="7" id="KW-0479">Metal-binding</keyword>
<accession>A0A955L304</accession>
<evidence type="ECO:0000256" key="1">
    <source>
        <dbReference type="ARBA" id="ARBA00022491"/>
    </source>
</evidence>
<dbReference type="GO" id="GO:0045892">
    <property type="term" value="P:negative regulation of DNA-templated transcription"/>
    <property type="evidence" value="ECO:0007669"/>
    <property type="project" value="UniProtKB-UniRule"/>
</dbReference>
<dbReference type="PANTHER" id="PTHR30455:SF2">
    <property type="entry name" value="TRANSCRIPTIONAL REPRESSOR NRDR"/>
    <property type="match status" value="1"/>
</dbReference>
<proteinExistence type="inferred from homology"/>
<keyword evidence="4 7" id="KW-0805">Transcription regulation</keyword>
<evidence type="ECO:0000313" key="9">
    <source>
        <dbReference type="EMBL" id="MCA9381949.1"/>
    </source>
</evidence>
<dbReference type="PROSITE" id="PS51161">
    <property type="entry name" value="ATP_CONE"/>
    <property type="match status" value="1"/>
</dbReference>